<evidence type="ECO:0000313" key="8">
    <source>
        <dbReference type="EMBL" id="QTR44721.1"/>
    </source>
</evidence>
<reference evidence="8 9" key="1">
    <citation type="submission" date="2021-04" db="EMBL/GenBank/DDBJ databases">
        <title>Genomics, taxonomy and metabolism of representatives of sulfur bacteria of the genus Thiothrix: Thiothrix fructosivorans QT, Thiothrix unzii A1T and three new species, Thiothrix subterranea sp. nov., Thiothrix litoralis sp. nov. and 'Candidatus Thiothrix anitrata' sp. nov.</title>
        <authorList>
            <person name="Ravin N.V."/>
            <person name="Smolyakov D."/>
            <person name="Rudenko T.S."/>
            <person name="Mardanov A.V."/>
            <person name="Beletsky A.V."/>
            <person name="Markov N.D."/>
            <person name="Fomenkov A.I."/>
            <person name="Roberts R.J."/>
            <person name="Karnachuk O.V."/>
            <person name="Novikov A."/>
            <person name="Grabovich M.Y."/>
        </authorList>
    </citation>
    <scope>NUCLEOTIDE SEQUENCE [LARGE SCALE GENOMIC DNA]</scope>
    <source>
        <strain evidence="8 9">AS</strain>
    </source>
</reference>
<evidence type="ECO:0000256" key="2">
    <source>
        <dbReference type="ARBA" id="ARBA00022603"/>
    </source>
</evidence>
<dbReference type="InterPro" id="IPR050953">
    <property type="entry name" value="N4_N6_ade-DNA_methylase"/>
</dbReference>
<dbReference type="Pfam" id="PF07669">
    <property type="entry name" value="Eco57I"/>
    <property type="match status" value="1"/>
</dbReference>
<evidence type="ECO:0000256" key="6">
    <source>
        <dbReference type="SAM" id="Coils"/>
    </source>
</evidence>
<dbReference type="GO" id="GO:0008168">
    <property type="term" value="F:methyltransferase activity"/>
    <property type="evidence" value="ECO:0007669"/>
    <property type="project" value="UniProtKB-KW"/>
</dbReference>
<dbReference type="PANTHER" id="PTHR33841:SF1">
    <property type="entry name" value="DNA METHYLTRANSFERASE A"/>
    <property type="match status" value="1"/>
</dbReference>
<protein>
    <recommendedName>
        <fullName evidence="1">site-specific DNA-methyltransferase (adenine-specific)</fullName>
        <ecNumber evidence="1">2.1.1.72</ecNumber>
    </recommendedName>
</protein>
<dbReference type="PANTHER" id="PTHR33841">
    <property type="entry name" value="DNA METHYLTRANSFERASE YEEA-RELATED"/>
    <property type="match status" value="1"/>
</dbReference>
<keyword evidence="4" id="KW-0949">S-adenosyl-L-methionine</keyword>
<dbReference type="PROSITE" id="PS00092">
    <property type="entry name" value="N6_MTASE"/>
    <property type="match status" value="1"/>
</dbReference>
<sequence length="1284" mass="145480">MTTPTPLFSHAFLMSCWSADYAAYCEGDADAQLLASLKHWAEKDFQKETGAEGGFLDIFFVELWGYARSGKQDKAEGYTLVQQFAIEKAGQNGGVGKADAAMGWFGASELPTTPQILCEFKDIRSGLDAKQNREGNDRSPVQQCADYLNFARRQFTPYGTEKIQPTWGIVSDMNEFRLYWNSRMPHQYEGFVIKHKSLTDTGVALLDSGEKARQQRFLFSRLFHADWLLNRGSEPPLVGLLSMQRIQEKALEKTFYFEYRAYRDALFKTLLAHNPAYQQQPRQLVRLTQKLLDRLLFVLFCEDMGAHLQFPVNLLSKMLSEDSQKLEFLPEEADVWNSSLLPLFKSMRNGGIFRSHPISRFNGGLFAADTDLDDLHVPNKVFFAPFQGADDVALLKHKDTLLYFSANYNFGIEEGGERAIGLYTLGRIFEQSITDLEIMEAEAANQDSLMKLSKRKTDGVYYTPEWVTAYVVEETLGLRLRELRAENGQGEFAGLDAAAVDADHFKNGKLKKNTLSARYCDWLDSYQQRLSGLKVLDPACGSGAFLIQALKRLLQEHEWLVSEKSRVNYEFRQVAAFDKAKAYREILAKNLYGVDVNAESVEITKLALWLHTVMPGQPLSSLDGNILCGNSLVDWDINRAEKPLSDEQLERINPFSYREAFAEVFAAGGFDVIIGNPPYIKLQNMRRIQPEATDYWVQARNADGSVKFRSVQTGNYDIYLPFIEQSVGLLHPEGRMGLIAPNVWAVNDYGQGLREVLHETRRMDRWIDFKSYQIFDEAITYTALQFFTGKAVDGIKLHFAPNGGDDLSSLDWSQVNALPYDNLPTADAWQFMPEPERQLIEKLMNNTPLSKVCSSISQGLVTSANDIYHHEKIGNARYLSYADKDNPVEVEIDDALMRPLLSGKQIKRYRLSDSAKHILLPYCVGNISGKPFLYPEETLSQTYPKAWAYLKSHEKALRGRESGKMDRDDKWWGYVYPKNLDKQSEKKLFIAGTAPDLRVVIDIEGKYAADDKRAYTIHADTEAALLFMLGILNAPPATFIFKRIARPKSNGFFDIETQYIAPLPVPHADEEQKKKVGQLALELQELHGHYEAEFLKLEKRLNSSQMTNDTKIPQWIWAKLPDEKQLKTSDAAKATGLKGKALTDWAKAQYQAALAQKLERLTVNLNPSLKLTVGYEDGELSLLANGTPAFDSLFIDDAELITVQWKYVIRSTNITPSVTAEKLLGELLKLKTTENDSLRKQIIVLDKKLDELQAAIEAKEREMNVVVYGLYGLTRENIAQVERG</sequence>
<comment type="catalytic activity">
    <reaction evidence="5">
        <text>a 2'-deoxyadenosine in DNA + S-adenosyl-L-methionine = an N(6)-methyl-2'-deoxyadenosine in DNA + S-adenosyl-L-homocysteine + H(+)</text>
        <dbReference type="Rhea" id="RHEA:15197"/>
        <dbReference type="Rhea" id="RHEA-COMP:12418"/>
        <dbReference type="Rhea" id="RHEA-COMP:12419"/>
        <dbReference type="ChEBI" id="CHEBI:15378"/>
        <dbReference type="ChEBI" id="CHEBI:57856"/>
        <dbReference type="ChEBI" id="CHEBI:59789"/>
        <dbReference type="ChEBI" id="CHEBI:90615"/>
        <dbReference type="ChEBI" id="CHEBI:90616"/>
        <dbReference type="EC" id="2.1.1.72"/>
    </reaction>
</comment>
<evidence type="ECO:0000256" key="3">
    <source>
        <dbReference type="ARBA" id="ARBA00022679"/>
    </source>
</evidence>
<evidence type="ECO:0000256" key="1">
    <source>
        <dbReference type="ARBA" id="ARBA00011900"/>
    </source>
</evidence>
<dbReference type="InterPro" id="IPR029063">
    <property type="entry name" value="SAM-dependent_MTases_sf"/>
</dbReference>
<evidence type="ECO:0000256" key="5">
    <source>
        <dbReference type="ARBA" id="ARBA00047942"/>
    </source>
</evidence>
<dbReference type="GO" id="GO:0032259">
    <property type="term" value="P:methylation"/>
    <property type="evidence" value="ECO:0007669"/>
    <property type="project" value="UniProtKB-KW"/>
</dbReference>
<gene>
    <name evidence="8" type="ORF">J9253_11805</name>
</gene>
<evidence type="ECO:0000259" key="7">
    <source>
        <dbReference type="Pfam" id="PF07669"/>
    </source>
</evidence>
<keyword evidence="3" id="KW-0808">Transferase</keyword>
<accession>A0ABX7WNM1</accession>
<dbReference type="EC" id="2.1.1.72" evidence="1"/>
<evidence type="ECO:0000256" key="4">
    <source>
        <dbReference type="ARBA" id="ARBA00022691"/>
    </source>
</evidence>
<name>A0ABX7WNM1_9GAMM</name>
<feature type="coiled-coil region" evidence="6">
    <location>
        <begin position="1235"/>
        <end position="1262"/>
    </location>
</feature>
<keyword evidence="9" id="KW-1185">Reference proteome</keyword>
<proteinExistence type="predicted"/>
<evidence type="ECO:0000313" key="9">
    <source>
        <dbReference type="Proteomes" id="UP000672039"/>
    </source>
</evidence>
<dbReference type="RefSeq" id="WP_210221178.1">
    <property type="nucleotide sequence ID" value="NZ_CP072801.1"/>
</dbReference>
<dbReference type="InterPro" id="IPR011639">
    <property type="entry name" value="MethylTrfase_TaqI-like_dom"/>
</dbReference>
<dbReference type="Gene3D" id="3.40.50.150">
    <property type="entry name" value="Vaccinia Virus protein VP39"/>
    <property type="match status" value="1"/>
</dbReference>
<dbReference type="EMBL" id="CP072801">
    <property type="protein sequence ID" value="QTR44721.1"/>
    <property type="molecule type" value="Genomic_DNA"/>
</dbReference>
<keyword evidence="6" id="KW-0175">Coiled coil</keyword>
<dbReference type="PRINTS" id="PR00507">
    <property type="entry name" value="N12N6MTFRASE"/>
</dbReference>
<organism evidence="8 9">
    <name type="scientific">Thiothrix litoralis</name>
    <dbReference type="NCBI Taxonomy" id="2891210"/>
    <lineage>
        <taxon>Bacteria</taxon>
        <taxon>Pseudomonadati</taxon>
        <taxon>Pseudomonadota</taxon>
        <taxon>Gammaproteobacteria</taxon>
        <taxon>Thiotrichales</taxon>
        <taxon>Thiotrichaceae</taxon>
        <taxon>Thiothrix</taxon>
    </lineage>
</organism>
<keyword evidence="2 8" id="KW-0489">Methyltransferase</keyword>
<dbReference type="SUPFAM" id="SSF53335">
    <property type="entry name" value="S-adenosyl-L-methionine-dependent methyltransferases"/>
    <property type="match status" value="1"/>
</dbReference>
<dbReference type="InterPro" id="IPR002052">
    <property type="entry name" value="DNA_methylase_N6_adenine_CS"/>
</dbReference>
<dbReference type="Proteomes" id="UP000672039">
    <property type="component" value="Chromosome"/>
</dbReference>
<feature type="domain" description="Type II methyltransferase M.TaqI-like" evidence="7">
    <location>
        <begin position="589"/>
        <end position="775"/>
    </location>
</feature>